<feature type="domain" description="Peptidase M14" evidence="15">
    <location>
        <begin position="36"/>
        <end position="337"/>
    </location>
</feature>
<dbReference type="OrthoDB" id="10249045at2759"/>
<dbReference type="InterPro" id="IPR050753">
    <property type="entry name" value="Peptidase_M14_domain"/>
</dbReference>
<dbReference type="Pfam" id="PF00246">
    <property type="entry name" value="Peptidase_M14"/>
    <property type="match status" value="2"/>
</dbReference>
<keyword evidence="13" id="KW-0812">Transmembrane</keyword>
<dbReference type="GO" id="GO:0005615">
    <property type="term" value="C:extracellular space"/>
    <property type="evidence" value="ECO:0007669"/>
    <property type="project" value="TreeGrafter"/>
</dbReference>
<dbReference type="CDD" id="cd00599">
    <property type="entry name" value="GH25_muramidase"/>
    <property type="match status" value="1"/>
</dbReference>
<evidence type="ECO:0000256" key="1">
    <source>
        <dbReference type="ARBA" id="ARBA00001947"/>
    </source>
</evidence>
<dbReference type="GO" id="GO:0016485">
    <property type="term" value="P:protein processing"/>
    <property type="evidence" value="ECO:0007669"/>
    <property type="project" value="TreeGrafter"/>
</dbReference>
<comment type="similarity">
    <text evidence="2 11">Belongs to the peptidase M14 family.</text>
</comment>
<dbReference type="SMART" id="SM00631">
    <property type="entry name" value="Zn_pept"/>
    <property type="match status" value="2"/>
</dbReference>
<evidence type="ECO:0000313" key="16">
    <source>
        <dbReference type="EMBL" id="KAE9529784.1"/>
    </source>
</evidence>
<evidence type="ECO:0000256" key="8">
    <source>
        <dbReference type="ARBA" id="ARBA00022833"/>
    </source>
</evidence>
<evidence type="ECO:0000256" key="14">
    <source>
        <dbReference type="SAM" id="SignalP"/>
    </source>
</evidence>
<evidence type="ECO:0000259" key="15">
    <source>
        <dbReference type="PROSITE" id="PS52035"/>
    </source>
</evidence>
<evidence type="ECO:0000256" key="9">
    <source>
        <dbReference type="ARBA" id="ARBA00023180"/>
    </source>
</evidence>
<dbReference type="GO" id="GO:0008270">
    <property type="term" value="F:zinc ion binding"/>
    <property type="evidence" value="ECO:0007669"/>
    <property type="project" value="InterPro"/>
</dbReference>
<dbReference type="Proteomes" id="UP000475862">
    <property type="component" value="Unassembled WGS sequence"/>
</dbReference>
<dbReference type="InterPro" id="IPR000834">
    <property type="entry name" value="Peptidase_M14"/>
</dbReference>
<keyword evidence="4" id="KW-0121">Carboxypeptidase</keyword>
<sequence length="1819" mass="206568">MYSFVLKLSVITCLFTTACAKSIREVGLHEEFLDERYYNTTEIADLLYKIEKQNPTIARVHEIGVSSLGQSILAIEITSNVGQSRRILKPMFKYIANMHGDETVGLQLLLYLAQYLTSLYGSDHRVSRIVDSTDIFLMPTLNPDGYSASQEGECYSQKGYAGRNNAKGVDLNRNFPQIDKKSFNMQQPETRAVIDWILNNPFVLSANFHGGAVVASYPFDKYYYSIQEIGVFFCKNTSQGGKTPDDALFRYLSIKYASKNPKMANGSACQEEHFKNGITNGAEWYELEGGMQDFNYIYSNCFEITIELTCCKFPSPSVLTKEWEYNRESLLTYMESVHMGIKVQIYKELYEMYAKKVILRRTFEKWYDMFRNGCSDVIDDYWAGRPSMSKAIDNIALTRAISFGSPQQIQRICQKESCCFMTLQLHIIKDYKDTTPRLLVRSLGTSYSPDLSSCDFHVFGPMKNELAKKSISNKAFPNSFRDMKNVEIWLVQDENNNPIPGASIHILGINHTVKTTNRGEYWRLLLPGTYTITANAPGFSIFITLMKFSVYLIDEMFGPILSAPREYKSAATKIGFSAHSQVSLCHRETGFDSKEMQDARPDLRSLSILSLVTGIEILGFCIQFCYNSSVYRNIIVKNDTLRSTTVNFTLHTLKQSSELIGVNTSNVVIDLSHWNVNVDFGLAKRNGTIAVIHKVTQGIKYVDSRYRTRRIEAEKEGLLWGAYHFGTKTNGVMQANHFLKKVGNASTTLLVLDVESYINETMTQKQIEDFIITVQNITKNFVMIYASYNTLKNYTTPFLLKIPLWIALYNKSLKLPPGWNKWVLWQYTDGKKGLWPHGVDGIGLCDRSKFNGSVDKLRAFWPNGTVDLSTIEVKTGTRDIDGFPIPMTFEHHNYDRLVSALNLINVNYPNITRLYTVGKSVQGRDLYVLEISTSPGRHEPGKPEFKYVANMHGNEVIGREMLLLLAQYLCQNYGIDQRVTRLVDSVRIHLMPTMNPDGYEISRQGIEDVNDLVGRDNANRVDLNRNFPDNRHSLHVQKQEPETKAIVEWIKSIPFVLSANLHGGALVANYPFDSSAIDGNSIPQASYTPDNDVFVLLAKTYSMNHPKMHLDRNKCANDTTSFKDGIVNGASWYSVVGGMQDFNYLNTNCFELTFELGCTKFPFQKDLEGYWLDNRESLLTFMEQVNRGVKGFVLDDKGQGVRNADISVVGIEHPVKSANDGDYWRILVPGDYEISVTAYGYKRKTQSVHVYNSTTPTWLNFTLIKENLNEWSQVNDFGLRTNVIKMNEYNTKALFLSNLKELETSLSSVAELITTPSSLDYHSAESSIIQFKVTENVGSPDELKFKIAILGGLYVNEPATREILLFLARHYVEGYRQKDKDIVSFLSKVVLHFIPYFEQNENSYEKTCSTDDQAVVTSPLLIATNQQDEQKTTDNLWKMLQREQFDMMFSLEGGSIQIKGPTIHPRNTISIILQDYEELFYSNLKNTCGEPLDRKINDVKQNVLDTFNNVLKIKTMALRLTCCNYINPLETVFVWMESYHMLKVIIENIQGVQGSVVDKFGKPIRNAIVTINMFADIYSVTPNSAVFKAHLPIGGYNIHVKATGYLAKSIPIIVHRGNVTKINVIMSSAVGHGSATLELNTFVKGSVMDIENKPIEGAIITDDSSSSVSTSYHNGTYKLPVGEGIRTLRVSAHGYYTSVKSINILDNRPQTMIFKLTKDERVFNMPRLMFIVLTVFIISIIGVSWYHFYLRWKTGRPSSFAYKNGFALLPQKPYLFDDDDEVELFRNPVIKDSATRPYHDDSDISFTDSSEESESCYVR</sequence>
<evidence type="ECO:0000256" key="11">
    <source>
        <dbReference type="PROSITE-ProRule" id="PRU01379"/>
    </source>
</evidence>
<reference evidence="16 17" key="1">
    <citation type="submission" date="2019-08" db="EMBL/GenBank/DDBJ databases">
        <title>The genome of the soybean aphid Biotype 1, its phylome, world population structure and adaptation to the North American continent.</title>
        <authorList>
            <person name="Giordano R."/>
            <person name="Donthu R.K."/>
            <person name="Hernandez A.G."/>
            <person name="Wright C.L."/>
            <person name="Zimin A.V."/>
        </authorList>
    </citation>
    <scope>NUCLEOTIDE SEQUENCE [LARGE SCALE GENOMIC DNA]</scope>
    <source>
        <tissue evidence="16">Whole aphids</tissue>
    </source>
</reference>
<dbReference type="PANTHER" id="PTHR11532:SF62">
    <property type="entry name" value="CARBOXYPEPTIDASE D"/>
    <property type="match status" value="1"/>
</dbReference>
<dbReference type="Gene3D" id="2.60.40.1120">
    <property type="entry name" value="Carboxypeptidase-like, regulatory domain"/>
    <property type="match status" value="4"/>
</dbReference>
<dbReference type="GO" id="GO:0004181">
    <property type="term" value="F:metallocarboxypeptidase activity"/>
    <property type="evidence" value="ECO:0007669"/>
    <property type="project" value="InterPro"/>
</dbReference>
<keyword evidence="5" id="KW-0645">Protease</keyword>
<evidence type="ECO:0000256" key="4">
    <source>
        <dbReference type="ARBA" id="ARBA00022645"/>
    </source>
</evidence>
<dbReference type="Pfam" id="PF01183">
    <property type="entry name" value="Glyco_hydro_25"/>
    <property type="match status" value="1"/>
</dbReference>
<dbReference type="SMART" id="SM00641">
    <property type="entry name" value="Glyco_25"/>
    <property type="match status" value="1"/>
</dbReference>
<feature type="active site" description="Proton donor/acceptor" evidence="11">
    <location>
        <position position="307"/>
    </location>
</feature>
<comment type="cofactor">
    <cofactor evidence="1">
        <name>Zn(2+)</name>
        <dbReference type="ChEBI" id="CHEBI:29105"/>
    </cofactor>
</comment>
<dbReference type="GO" id="GO:0003796">
    <property type="term" value="F:lysozyme activity"/>
    <property type="evidence" value="ECO:0007669"/>
    <property type="project" value="InterPro"/>
</dbReference>
<name>A0A6G0TDL9_APHGL</name>
<dbReference type="Gene3D" id="3.40.630.10">
    <property type="entry name" value="Zn peptidases"/>
    <property type="match status" value="3"/>
</dbReference>
<dbReference type="PROSITE" id="PS52035">
    <property type="entry name" value="PEPTIDASE_M14"/>
    <property type="match status" value="2"/>
</dbReference>
<dbReference type="PROSITE" id="PS51257">
    <property type="entry name" value="PROKAR_LIPOPROTEIN"/>
    <property type="match status" value="1"/>
</dbReference>
<keyword evidence="8" id="KW-0862">Zinc</keyword>
<feature type="compositionally biased region" description="Acidic residues" evidence="12">
    <location>
        <begin position="1809"/>
        <end position="1819"/>
    </location>
</feature>
<dbReference type="PROSITE" id="PS51904">
    <property type="entry name" value="GLYCOSYL_HYDROL_F25_2"/>
    <property type="match status" value="1"/>
</dbReference>
<evidence type="ECO:0000256" key="3">
    <source>
        <dbReference type="ARBA" id="ARBA00010646"/>
    </source>
</evidence>
<dbReference type="InterPro" id="IPR002053">
    <property type="entry name" value="Glyco_hydro_25"/>
</dbReference>
<feature type="signal peptide" evidence="14">
    <location>
        <begin position="1"/>
        <end position="20"/>
    </location>
</feature>
<comment type="caution">
    <text evidence="16">The sequence shown here is derived from an EMBL/GenBank/DDBJ whole genome shotgun (WGS) entry which is preliminary data.</text>
</comment>
<dbReference type="Pfam" id="PF13620">
    <property type="entry name" value="CarboxypepD_reg"/>
    <property type="match status" value="2"/>
</dbReference>
<evidence type="ECO:0000313" key="17">
    <source>
        <dbReference type="Proteomes" id="UP000475862"/>
    </source>
</evidence>
<dbReference type="GO" id="GO:0009253">
    <property type="term" value="P:peptidoglycan catabolic process"/>
    <property type="evidence" value="ECO:0007669"/>
    <property type="project" value="InterPro"/>
</dbReference>
<dbReference type="SUPFAM" id="SSF49464">
    <property type="entry name" value="Carboxypeptidase regulatory domain-like"/>
    <property type="match status" value="4"/>
</dbReference>
<dbReference type="InterPro" id="IPR008969">
    <property type="entry name" value="CarboxyPept-like_regulatory"/>
</dbReference>
<dbReference type="PANTHER" id="PTHR11532">
    <property type="entry name" value="PROTEASE M14 CARBOXYPEPTIDASE"/>
    <property type="match status" value="1"/>
</dbReference>
<feature type="region of interest" description="Disordered" evidence="12">
    <location>
        <begin position="1799"/>
        <end position="1819"/>
    </location>
</feature>
<accession>A0A6G0TDL9</accession>
<dbReference type="CDD" id="cd11308">
    <property type="entry name" value="Peptidase_M14NE-CP-C_like"/>
    <property type="match status" value="2"/>
</dbReference>
<dbReference type="GO" id="GO:0006518">
    <property type="term" value="P:peptide metabolic process"/>
    <property type="evidence" value="ECO:0007669"/>
    <property type="project" value="TreeGrafter"/>
</dbReference>
<keyword evidence="13" id="KW-0472">Membrane</keyword>
<organism evidence="16 17">
    <name type="scientific">Aphis glycines</name>
    <name type="common">Soybean aphid</name>
    <dbReference type="NCBI Taxonomy" id="307491"/>
    <lineage>
        <taxon>Eukaryota</taxon>
        <taxon>Metazoa</taxon>
        <taxon>Ecdysozoa</taxon>
        <taxon>Arthropoda</taxon>
        <taxon>Hexapoda</taxon>
        <taxon>Insecta</taxon>
        <taxon>Pterygota</taxon>
        <taxon>Neoptera</taxon>
        <taxon>Paraneoptera</taxon>
        <taxon>Hemiptera</taxon>
        <taxon>Sternorrhyncha</taxon>
        <taxon>Aphidomorpha</taxon>
        <taxon>Aphidoidea</taxon>
        <taxon>Aphididae</taxon>
        <taxon>Aphidini</taxon>
        <taxon>Aphis</taxon>
        <taxon>Aphis</taxon>
    </lineage>
</organism>
<dbReference type="Gene3D" id="3.20.20.80">
    <property type="entry name" value="Glycosidases"/>
    <property type="match status" value="1"/>
</dbReference>
<dbReference type="CDD" id="cd03858">
    <property type="entry name" value="M14_CP_N-E_like"/>
    <property type="match status" value="1"/>
</dbReference>
<gene>
    <name evidence="16" type="ORF">AGLY_011880</name>
</gene>
<dbReference type="EMBL" id="VYZN01000044">
    <property type="protein sequence ID" value="KAE9529784.1"/>
    <property type="molecule type" value="Genomic_DNA"/>
</dbReference>
<keyword evidence="6" id="KW-0479">Metal-binding</keyword>
<dbReference type="FunFam" id="3.40.630.10:FF:000020">
    <property type="entry name" value="Carboxypeptidase D"/>
    <property type="match status" value="2"/>
</dbReference>
<dbReference type="InterPro" id="IPR018077">
    <property type="entry name" value="Glyco_hydro_fam25_subgr"/>
</dbReference>
<feature type="domain" description="Peptidase M14" evidence="15">
    <location>
        <begin position="890"/>
        <end position="1185"/>
    </location>
</feature>
<dbReference type="GO" id="GO:0016998">
    <property type="term" value="P:cell wall macromolecule catabolic process"/>
    <property type="evidence" value="ECO:0007669"/>
    <property type="project" value="InterPro"/>
</dbReference>
<dbReference type="PROSITE" id="PS00133">
    <property type="entry name" value="CARBOXYPEPT_ZN_2"/>
    <property type="match status" value="2"/>
</dbReference>
<comment type="similarity">
    <text evidence="3">Belongs to the glycosyl hydrolase 25 family.</text>
</comment>
<dbReference type="PROSITE" id="PS00132">
    <property type="entry name" value="CARBOXYPEPT_ZN_1"/>
    <property type="match status" value="1"/>
</dbReference>
<evidence type="ECO:0000256" key="13">
    <source>
        <dbReference type="SAM" id="Phobius"/>
    </source>
</evidence>
<dbReference type="SUPFAM" id="SSF53187">
    <property type="entry name" value="Zn-dependent exopeptidases"/>
    <property type="match status" value="3"/>
</dbReference>
<evidence type="ECO:0000256" key="6">
    <source>
        <dbReference type="ARBA" id="ARBA00022723"/>
    </source>
</evidence>
<dbReference type="PRINTS" id="PR00765">
    <property type="entry name" value="CRBOXYPTASEA"/>
</dbReference>
<feature type="chain" id="PRO_5026172705" description="Peptidase M14 domain-containing protein" evidence="14">
    <location>
        <begin position="21"/>
        <end position="1819"/>
    </location>
</feature>
<protein>
    <recommendedName>
        <fullName evidence="15">Peptidase M14 domain-containing protein</fullName>
    </recommendedName>
</protein>
<keyword evidence="10" id="KW-0326">Glycosidase</keyword>
<keyword evidence="7" id="KW-0378">Hydrolase</keyword>
<keyword evidence="14" id="KW-0732">Signal</keyword>
<dbReference type="InterPro" id="IPR017853">
    <property type="entry name" value="GH"/>
</dbReference>
<feature type="transmembrane region" description="Helical" evidence="13">
    <location>
        <begin position="1728"/>
        <end position="1749"/>
    </location>
</feature>
<evidence type="ECO:0000256" key="5">
    <source>
        <dbReference type="ARBA" id="ARBA00022670"/>
    </source>
</evidence>
<evidence type="ECO:0000256" key="2">
    <source>
        <dbReference type="ARBA" id="ARBA00005988"/>
    </source>
</evidence>
<keyword evidence="17" id="KW-1185">Reference proteome</keyword>
<evidence type="ECO:0000256" key="7">
    <source>
        <dbReference type="ARBA" id="ARBA00022801"/>
    </source>
</evidence>
<dbReference type="SUPFAM" id="SSF51445">
    <property type="entry name" value="(Trans)glycosidases"/>
    <property type="match status" value="1"/>
</dbReference>
<keyword evidence="9" id="KW-0325">Glycoprotein</keyword>
<dbReference type="InterPro" id="IPR057247">
    <property type="entry name" value="CARBOXYPEPT_ZN_2"/>
</dbReference>
<feature type="active site" description="Proton donor/acceptor" evidence="11">
    <location>
        <position position="1155"/>
    </location>
</feature>
<dbReference type="InterPro" id="IPR057246">
    <property type="entry name" value="CARBOXYPEPT_ZN_1"/>
</dbReference>
<evidence type="ECO:0000256" key="10">
    <source>
        <dbReference type="ARBA" id="ARBA00023295"/>
    </source>
</evidence>
<proteinExistence type="inferred from homology"/>
<keyword evidence="13" id="KW-1133">Transmembrane helix</keyword>
<evidence type="ECO:0000256" key="12">
    <source>
        <dbReference type="SAM" id="MobiDB-lite"/>
    </source>
</evidence>